<comment type="caution">
    <text evidence="2">The sequence shown here is derived from an EMBL/GenBank/DDBJ whole genome shotgun (WGS) entry which is preliminary data.</text>
</comment>
<accession>A0A3E2BPX5</accession>
<dbReference type="Pfam" id="PF07969">
    <property type="entry name" value="Amidohydro_3"/>
    <property type="match status" value="1"/>
</dbReference>
<evidence type="ECO:0000313" key="3">
    <source>
        <dbReference type="Proteomes" id="UP000257323"/>
    </source>
</evidence>
<feature type="domain" description="Amidohydrolase 3" evidence="1">
    <location>
        <begin position="98"/>
        <end position="582"/>
    </location>
</feature>
<sequence>MLTRFSRKLRKLSGKFNSSFSSLRLFFSFLLVIALFLTLQTGCARKSEPADLIITGAKVYTVNPAQPWAEAVAIKGEQIVFVGSSKQVKKYAGPTTKIIQAGGRLLLPGFQDSHVHFVSGSLNLNRVDLAGTRNVEEIQARIRQFASEHPDLPWIQGRGWMYSAFPGDMPHKKFLDEVVPDRPAIMRCADGHTSWVNSRALALAGITRRTPDPPDGKIVRDEKGEPTGALLEGASGLVSRLIPEPSPEERLAALRTGLQEAARWGVTCVHGLGGEFEDLELFARLRQEGALTLRLVVTMWVDEPGPKESDFQAYEQARSKFNDNWLAARGVKLMLDGVIDSGTGAMLDPYEEMKGNKGKLFWEPADYINAVMEFSRRGIQVSTHSIGDLAIRLTLDAYEKALKESGHPELRHKIEHVECVAADDFARFNNPGIITSFQPLHADPDPVWMAAWIKNVGPEREQRAFPWKSVLKAGGHLAFGSDWPVVTINPWPGLQMAVTREDWEGQPSGGWIPGEKLSLEEAIQAYTLGGAYALNEENLRGSIEPGKLADLILLSQNIFEIPARDIRHTHSVLTVVGGRIVYESLK</sequence>
<dbReference type="AlphaFoldDB" id="A0A3E2BPX5"/>
<organism evidence="2 3">
    <name type="scientific">Candidatus Saccharicenans subterraneus</name>
    <dbReference type="NCBI Taxonomy" id="2508984"/>
    <lineage>
        <taxon>Bacteria</taxon>
        <taxon>Candidatus Aminicenantota</taxon>
        <taxon>Candidatus Aminicenantia</taxon>
        <taxon>Candidatus Aminicenantales</taxon>
        <taxon>Candidatus Saccharicenantaceae</taxon>
        <taxon>Candidatus Saccharicenans</taxon>
    </lineage>
</organism>
<reference evidence="2 3" key="1">
    <citation type="submission" date="2018-08" db="EMBL/GenBank/DDBJ databases">
        <title>Genome analysis of the thermophilic bacterium of the candidate phylum Aminicenantes from deep subsurface aquifer revealed its physiology and ecological role.</title>
        <authorList>
            <person name="Kadnikov V.V."/>
            <person name="Mardanov A.V."/>
            <person name="Beletsky A.V."/>
            <person name="Karnachuk O.V."/>
            <person name="Ravin N.V."/>
        </authorList>
    </citation>
    <scope>NUCLEOTIDE SEQUENCE [LARGE SCALE GENOMIC DNA]</scope>
    <source>
        <strain evidence="2">BY38</strain>
    </source>
</reference>
<dbReference type="InterPro" id="IPR032466">
    <property type="entry name" value="Metal_Hydrolase"/>
</dbReference>
<dbReference type="InterPro" id="IPR013108">
    <property type="entry name" value="Amidohydro_3"/>
</dbReference>
<evidence type="ECO:0000313" key="2">
    <source>
        <dbReference type="EMBL" id="RFT16768.1"/>
    </source>
</evidence>
<dbReference type="GO" id="GO:0016810">
    <property type="term" value="F:hydrolase activity, acting on carbon-nitrogen (but not peptide) bonds"/>
    <property type="evidence" value="ECO:0007669"/>
    <property type="project" value="InterPro"/>
</dbReference>
<dbReference type="EMBL" id="QUAH01000002">
    <property type="protein sequence ID" value="RFT16768.1"/>
    <property type="molecule type" value="Genomic_DNA"/>
</dbReference>
<evidence type="ECO:0000259" key="1">
    <source>
        <dbReference type="Pfam" id="PF07969"/>
    </source>
</evidence>
<dbReference type="Gene3D" id="3.20.20.140">
    <property type="entry name" value="Metal-dependent hydrolases"/>
    <property type="match status" value="1"/>
</dbReference>
<dbReference type="SUPFAM" id="SSF51556">
    <property type="entry name" value="Metallo-dependent hydrolases"/>
    <property type="match status" value="1"/>
</dbReference>
<name>A0A3E2BPX5_9BACT</name>
<gene>
    <name evidence="2" type="ORF">OP8BY_1381</name>
</gene>
<dbReference type="Gene3D" id="3.10.310.70">
    <property type="match status" value="1"/>
</dbReference>
<proteinExistence type="predicted"/>
<dbReference type="Proteomes" id="UP000257323">
    <property type="component" value="Unassembled WGS sequence"/>
</dbReference>
<dbReference type="SUPFAM" id="SSF51338">
    <property type="entry name" value="Composite domain of metallo-dependent hydrolases"/>
    <property type="match status" value="1"/>
</dbReference>
<dbReference type="PANTHER" id="PTHR22642">
    <property type="entry name" value="IMIDAZOLONEPROPIONASE"/>
    <property type="match status" value="1"/>
</dbReference>
<dbReference type="CDD" id="cd01300">
    <property type="entry name" value="YtcJ_like"/>
    <property type="match status" value="1"/>
</dbReference>
<protein>
    <submittedName>
        <fullName evidence="2">Exoenzymes regulatory protein AepA</fullName>
    </submittedName>
</protein>
<dbReference type="InterPro" id="IPR011059">
    <property type="entry name" value="Metal-dep_hydrolase_composite"/>
</dbReference>
<dbReference type="PANTHER" id="PTHR22642:SF2">
    <property type="entry name" value="PROTEIN LONG AFTER FAR-RED 3"/>
    <property type="match status" value="1"/>
</dbReference>
<dbReference type="InterPro" id="IPR033932">
    <property type="entry name" value="YtcJ-like"/>
</dbReference>
<dbReference type="Gene3D" id="2.30.40.10">
    <property type="entry name" value="Urease, subunit C, domain 1"/>
    <property type="match status" value="1"/>
</dbReference>